<dbReference type="EMBL" id="VCKX01000087">
    <property type="protein sequence ID" value="TMR31244.1"/>
    <property type="molecule type" value="Genomic_DNA"/>
</dbReference>
<dbReference type="OrthoDB" id="3416299at2"/>
<keyword evidence="2" id="KW-1185">Reference proteome</keyword>
<protein>
    <submittedName>
        <fullName evidence="1">Uncharacterized protein</fullName>
    </submittedName>
</protein>
<gene>
    <name evidence="1" type="ORF">ETD85_26665</name>
</gene>
<proteinExistence type="predicted"/>
<organism evidence="1 2">
    <name type="scientific">Nonomuraea zeae</name>
    <dbReference type="NCBI Taxonomy" id="1642303"/>
    <lineage>
        <taxon>Bacteria</taxon>
        <taxon>Bacillati</taxon>
        <taxon>Actinomycetota</taxon>
        <taxon>Actinomycetes</taxon>
        <taxon>Streptosporangiales</taxon>
        <taxon>Streptosporangiaceae</taxon>
        <taxon>Nonomuraea</taxon>
    </lineage>
</organism>
<dbReference type="RefSeq" id="WP_138692525.1">
    <property type="nucleotide sequence ID" value="NZ_JBHSAZ010000010.1"/>
</dbReference>
<dbReference type="AlphaFoldDB" id="A0A5S4GFH4"/>
<dbReference type="Proteomes" id="UP000306628">
    <property type="component" value="Unassembled WGS sequence"/>
</dbReference>
<name>A0A5S4GFH4_9ACTN</name>
<accession>A0A5S4GFH4</accession>
<reference evidence="1 2" key="1">
    <citation type="submission" date="2019-05" db="EMBL/GenBank/DDBJ databases">
        <title>Draft genome sequence of Nonomuraea zeae DSM 100528.</title>
        <authorList>
            <person name="Saricaoglu S."/>
            <person name="Isik K."/>
        </authorList>
    </citation>
    <scope>NUCLEOTIDE SEQUENCE [LARGE SCALE GENOMIC DNA]</scope>
    <source>
        <strain evidence="1 2">DSM 100528</strain>
    </source>
</reference>
<evidence type="ECO:0000313" key="1">
    <source>
        <dbReference type="EMBL" id="TMR31244.1"/>
    </source>
</evidence>
<comment type="caution">
    <text evidence="1">The sequence shown here is derived from an EMBL/GenBank/DDBJ whole genome shotgun (WGS) entry which is preliminary data.</text>
</comment>
<sequence length="94" mass="9893">MNWPTCPGCQAALPPGLPNTCHACGLLLHGPAADDFLAASNALALLDERRTELAQRRADSLERMRRASATPSPTVLFTGRRTSTGCVTCARSAG</sequence>
<evidence type="ECO:0000313" key="2">
    <source>
        <dbReference type="Proteomes" id="UP000306628"/>
    </source>
</evidence>